<organism evidence="10 11">
    <name type="scientific">Patiria miniata</name>
    <name type="common">Bat star</name>
    <name type="synonym">Asterina miniata</name>
    <dbReference type="NCBI Taxonomy" id="46514"/>
    <lineage>
        <taxon>Eukaryota</taxon>
        <taxon>Metazoa</taxon>
        <taxon>Echinodermata</taxon>
        <taxon>Eleutherozoa</taxon>
        <taxon>Asterozoa</taxon>
        <taxon>Asteroidea</taxon>
        <taxon>Valvatacea</taxon>
        <taxon>Valvatida</taxon>
        <taxon>Asterinidae</taxon>
        <taxon>Patiria</taxon>
    </lineage>
</organism>
<dbReference type="PROSITE" id="PS00028">
    <property type="entry name" value="ZINC_FINGER_C2H2_1"/>
    <property type="match status" value="52"/>
</dbReference>
<feature type="domain" description="C2H2-type" evidence="9">
    <location>
        <begin position="1004"/>
        <end position="1032"/>
    </location>
</feature>
<feature type="domain" description="C2H2-type" evidence="9">
    <location>
        <begin position="1665"/>
        <end position="1693"/>
    </location>
</feature>
<feature type="domain" description="C2H2-type" evidence="9">
    <location>
        <begin position="428"/>
        <end position="455"/>
    </location>
</feature>
<evidence type="ECO:0000256" key="7">
    <source>
        <dbReference type="PROSITE-ProRule" id="PRU00042"/>
    </source>
</evidence>
<evidence type="ECO:0000256" key="4">
    <source>
        <dbReference type="ARBA" id="ARBA00022771"/>
    </source>
</evidence>
<dbReference type="GO" id="GO:0005694">
    <property type="term" value="C:chromosome"/>
    <property type="evidence" value="ECO:0007669"/>
    <property type="project" value="UniProtKB-ARBA"/>
</dbReference>
<evidence type="ECO:0000256" key="2">
    <source>
        <dbReference type="ARBA" id="ARBA00022723"/>
    </source>
</evidence>
<dbReference type="EnsemblMetazoa" id="XM_038197381.1">
    <property type="protein sequence ID" value="XP_038053309.1"/>
    <property type="gene ID" value="LOC119725802"/>
</dbReference>
<dbReference type="FunFam" id="3.30.160.60:FF:001049">
    <property type="entry name" value="zinc finger protein 319"/>
    <property type="match status" value="1"/>
</dbReference>
<dbReference type="FunFam" id="3.30.160.60:FF:001732">
    <property type="entry name" value="Zgc:162936"/>
    <property type="match status" value="1"/>
</dbReference>
<evidence type="ECO:0000256" key="6">
    <source>
        <dbReference type="ARBA" id="ARBA00023242"/>
    </source>
</evidence>
<feature type="compositionally biased region" description="Basic and acidic residues" evidence="8">
    <location>
        <begin position="2175"/>
        <end position="2193"/>
    </location>
</feature>
<feature type="domain" description="C2H2-type" evidence="9">
    <location>
        <begin position="2127"/>
        <end position="2154"/>
    </location>
</feature>
<name>A0A913ZPK9_PATMI</name>
<feature type="domain" description="C2H2-type" evidence="9">
    <location>
        <begin position="269"/>
        <end position="296"/>
    </location>
</feature>
<feature type="domain" description="C2H2-type" evidence="9">
    <location>
        <begin position="2934"/>
        <end position="2961"/>
    </location>
</feature>
<feature type="domain" description="C2H2-type" evidence="9">
    <location>
        <begin position="2877"/>
        <end position="2904"/>
    </location>
</feature>
<feature type="region of interest" description="Disordered" evidence="8">
    <location>
        <begin position="1504"/>
        <end position="1550"/>
    </location>
</feature>
<evidence type="ECO:0000259" key="9">
    <source>
        <dbReference type="PROSITE" id="PS50157"/>
    </source>
</evidence>
<dbReference type="FunFam" id="3.30.160.60:FF:000624">
    <property type="entry name" value="zinc finger protein 697"/>
    <property type="match status" value="1"/>
</dbReference>
<dbReference type="Pfam" id="PF13912">
    <property type="entry name" value="zf-C2H2_6"/>
    <property type="match status" value="4"/>
</dbReference>
<feature type="domain" description="C2H2-type" evidence="9">
    <location>
        <begin position="1158"/>
        <end position="1185"/>
    </location>
</feature>
<feature type="domain" description="C2H2-type" evidence="9">
    <location>
        <begin position="1408"/>
        <end position="1430"/>
    </location>
</feature>
<dbReference type="GeneID" id="119725802"/>
<feature type="region of interest" description="Disordered" evidence="8">
    <location>
        <begin position="1058"/>
        <end position="1088"/>
    </location>
</feature>
<feature type="domain" description="C2H2-type" evidence="9">
    <location>
        <begin position="974"/>
        <end position="1003"/>
    </location>
</feature>
<feature type="region of interest" description="Disordered" evidence="8">
    <location>
        <begin position="182"/>
        <end position="204"/>
    </location>
</feature>
<feature type="domain" description="C2H2-type" evidence="9">
    <location>
        <begin position="3075"/>
        <end position="3103"/>
    </location>
</feature>
<evidence type="ECO:0000256" key="5">
    <source>
        <dbReference type="ARBA" id="ARBA00022833"/>
    </source>
</evidence>
<feature type="domain" description="C2H2-type" evidence="9">
    <location>
        <begin position="2367"/>
        <end position="2395"/>
    </location>
</feature>
<feature type="compositionally biased region" description="Polar residues" evidence="8">
    <location>
        <begin position="1071"/>
        <end position="1088"/>
    </location>
</feature>
<keyword evidence="5" id="KW-0862">Zinc</keyword>
<dbReference type="GO" id="GO:0000981">
    <property type="term" value="F:DNA-binding transcription factor activity, RNA polymerase II-specific"/>
    <property type="evidence" value="ECO:0007669"/>
    <property type="project" value="TreeGrafter"/>
</dbReference>
<dbReference type="PANTHER" id="PTHR24381">
    <property type="entry name" value="ZINC FINGER PROTEIN"/>
    <property type="match status" value="1"/>
</dbReference>
<dbReference type="OMA" id="SEHQCVD"/>
<feature type="compositionally biased region" description="Polar residues" evidence="8">
    <location>
        <begin position="1505"/>
        <end position="1522"/>
    </location>
</feature>
<accession>A0A913ZPK9</accession>
<feature type="domain" description="C2H2-type" evidence="9">
    <location>
        <begin position="820"/>
        <end position="847"/>
    </location>
</feature>
<keyword evidence="3" id="KW-0677">Repeat</keyword>
<feature type="domain" description="C2H2-type" evidence="9">
    <location>
        <begin position="237"/>
        <end position="260"/>
    </location>
</feature>
<dbReference type="SMART" id="SM00355">
    <property type="entry name" value="ZnF_C2H2"/>
    <property type="match status" value="60"/>
</dbReference>
<feature type="domain" description="C2H2-type" evidence="9">
    <location>
        <begin position="1609"/>
        <end position="1632"/>
    </location>
</feature>
<feature type="domain" description="C2H2-type" evidence="9">
    <location>
        <begin position="209"/>
        <end position="236"/>
    </location>
</feature>
<feature type="compositionally biased region" description="Polar residues" evidence="8">
    <location>
        <begin position="1779"/>
        <end position="1792"/>
    </location>
</feature>
<dbReference type="FunFam" id="3.30.160.60:FF:000446">
    <property type="entry name" value="Zinc finger protein"/>
    <property type="match status" value="1"/>
</dbReference>
<keyword evidence="2" id="KW-0479">Metal-binding</keyword>
<feature type="domain" description="C2H2-type" evidence="9">
    <location>
        <begin position="2439"/>
        <end position="2467"/>
    </location>
</feature>
<proteinExistence type="predicted"/>
<dbReference type="Proteomes" id="UP000887568">
    <property type="component" value="Unplaced"/>
</dbReference>
<evidence type="ECO:0000256" key="8">
    <source>
        <dbReference type="SAM" id="MobiDB-lite"/>
    </source>
</evidence>
<feature type="region of interest" description="Disordered" evidence="8">
    <location>
        <begin position="406"/>
        <end position="425"/>
    </location>
</feature>
<feature type="domain" description="C2H2-type" evidence="9">
    <location>
        <begin position="1581"/>
        <end position="1608"/>
    </location>
</feature>
<feature type="region of interest" description="Disordered" evidence="8">
    <location>
        <begin position="2223"/>
        <end position="2319"/>
    </location>
</feature>
<feature type="domain" description="C2H2-type" evidence="9">
    <location>
        <begin position="538"/>
        <end position="566"/>
    </location>
</feature>
<feature type="domain" description="C2H2-type" evidence="9">
    <location>
        <begin position="1723"/>
        <end position="1746"/>
    </location>
</feature>
<feature type="domain" description="C2H2-type" evidence="9">
    <location>
        <begin position="2468"/>
        <end position="2492"/>
    </location>
</feature>
<feature type="domain" description="C2H2-type" evidence="9">
    <location>
        <begin position="138"/>
        <end position="165"/>
    </location>
</feature>
<feature type="domain" description="C2H2-type" evidence="9">
    <location>
        <begin position="2638"/>
        <end position="2666"/>
    </location>
</feature>
<feature type="domain" description="C2H2-type" evidence="9">
    <location>
        <begin position="381"/>
        <end position="408"/>
    </location>
</feature>
<feature type="compositionally biased region" description="Acidic residues" evidence="8">
    <location>
        <begin position="2266"/>
        <end position="2290"/>
    </location>
</feature>
<feature type="domain" description="C2H2-type" evidence="9">
    <location>
        <begin position="323"/>
        <end position="350"/>
    </location>
</feature>
<feature type="domain" description="C2H2-type" evidence="9">
    <location>
        <begin position="482"/>
        <end position="509"/>
    </location>
</feature>
<dbReference type="SUPFAM" id="SSF57667">
    <property type="entry name" value="beta-beta-alpha zinc fingers"/>
    <property type="match status" value="32"/>
</dbReference>
<feature type="domain" description="C2H2-type" evidence="9">
    <location>
        <begin position="2509"/>
        <end position="2537"/>
    </location>
</feature>
<feature type="compositionally biased region" description="Polar residues" evidence="8">
    <location>
        <begin position="185"/>
        <end position="201"/>
    </location>
</feature>
<keyword evidence="6" id="KW-0539">Nucleus</keyword>
<feature type="domain" description="C2H2-type" evidence="9">
    <location>
        <begin position="2781"/>
        <end position="2809"/>
    </location>
</feature>
<feature type="domain" description="C2H2-type" evidence="9">
    <location>
        <begin position="2817"/>
        <end position="2843"/>
    </location>
</feature>
<feature type="domain" description="C2H2-type" evidence="9">
    <location>
        <begin position="3018"/>
        <end position="3046"/>
    </location>
</feature>
<dbReference type="GO" id="GO:0045893">
    <property type="term" value="P:positive regulation of DNA-templated transcription"/>
    <property type="evidence" value="ECO:0007669"/>
    <property type="project" value="UniProtKB-ARBA"/>
</dbReference>
<keyword evidence="11" id="KW-1185">Reference proteome</keyword>
<dbReference type="PANTHER" id="PTHR24381:SF393">
    <property type="entry name" value="CHROMATIN-LINKED ADAPTOR FOR MSL PROTEINS, ISOFORM B"/>
    <property type="match status" value="1"/>
</dbReference>
<feature type="compositionally biased region" description="Low complexity" evidence="8">
    <location>
        <begin position="1059"/>
        <end position="1070"/>
    </location>
</feature>
<feature type="domain" description="C2H2-type" evidence="9">
    <location>
        <begin position="1129"/>
        <end position="1157"/>
    </location>
</feature>
<feature type="compositionally biased region" description="Low complexity" evidence="8">
    <location>
        <begin position="410"/>
        <end position="421"/>
    </location>
</feature>
<dbReference type="InterPro" id="IPR013087">
    <property type="entry name" value="Znf_C2H2_type"/>
</dbReference>
<feature type="domain" description="C2H2-type" evidence="9">
    <location>
        <begin position="1101"/>
        <end position="1128"/>
    </location>
</feature>
<feature type="domain" description="C2H2-type" evidence="9">
    <location>
        <begin position="1351"/>
        <end position="1378"/>
    </location>
</feature>
<feature type="compositionally biased region" description="Basic and acidic residues" evidence="8">
    <location>
        <begin position="3158"/>
        <end position="3172"/>
    </location>
</feature>
<feature type="domain" description="C2H2-type" evidence="9">
    <location>
        <begin position="2567"/>
        <end position="2594"/>
    </location>
</feature>
<feature type="domain" description="C2H2-type" evidence="9">
    <location>
        <begin position="352"/>
        <end position="380"/>
    </location>
</feature>
<evidence type="ECO:0000256" key="3">
    <source>
        <dbReference type="ARBA" id="ARBA00022737"/>
    </source>
</evidence>
<feature type="domain" description="C2H2-type" evidence="9">
    <location>
        <begin position="2609"/>
        <end position="2637"/>
    </location>
</feature>
<feature type="domain" description="C2H2-type" evidence="9">
    <location>
        <begin position="2410"/>
        <end position="2438"/>
    </location>
</feature>
<dbReference type="GO" id="GO:0000977">
    <property type="term" value="F:RNA polymerase II transcription regulatory region sequence-specific DNA binding"/>
    <property type="evidence" value="ECO:0007669"/>
    <property type="project" value="TreeGrafter"/>
</dbReference>
<evidence type="ECO:0000313" key="10">
    <source>
        <dbReference type="EnsemblMetazoa" id="XP_038053309.1"/>
    </source>
</evidence>
<feature type="domain" description="C2H2-type" evidence="9">
    <location>
        <begin position="2752"/>
        <end position="2779"/>
    </location>
</feature>
<protein>
    <recommendedName>
        <fullName evidence="9">C2H2-type domain-containing protein</fullName>
    </recommendedName>
</protein>
<feature type="compositionally biased region" description="Basic and acidic residues" evidence="8">
    <location>
        <begin position="1824"/>
        <end position="1844"/>
    </location>
</feature>
<dbReference type="FunFam" id="3.30.160.60:FF:000744">
    <property type="entry name" value="zinc finger E-box-binding homeobox 1"/>
    <property type="match status" value="1"/>
</dbReference>
<feature type="domain" description="C2H2-type" evidence="9">
    <location>
        <begin position="2538"/>
        <end position="2566"/>
    </location>
</feature>
<feature type="region of interest" description="Disordered" evidence="8">
    <location>
        <begin position="2175"/>
        <end position="2211"/>
    </location>
</feature>
<feature type="domain" description="C2H2-type" evidence="9">
    <location>
        <begin position="1379"/>
        <end position="1407"/>
    </location>
</feature>
<feature type="domain" description="C2H2-type" evidence="9">
    <location>
        <begin position="110"/>
        <end position="137"/>
    </location>
</feature>
<evidence type="ECO:0000313" key="11">
    <source>
        <dbReference type="Proteomes" id="UP000887568"/>
    </source>
</evidence>
<dbReference type="PROSITE" id="PS50157">
    <property type="entry name" value="ZINC_FINGER_C2H2_2"/>
    <property type="match status" value="56"/>
</dbReference>
<feature type="region of interest" description="Disordered" evidence="8">
    <location>
        <begin position="939"/>
        <end position="964"/>
    </location>
</feature>
<feature type="domain" description="C2H2-type" evidence="9">
    <location>
        <begin position="2155"/>
        <end position="2182"/>
    </location>
</feature>
<feature type="domain" description="C2H2-type" evidence="9">
    <location>
        <begin position="166"/>
        <end position="194"/>
    </location>
</feature>
<feature type="region of interest" description="Disordered" evidence="8">
    <location>
        <begin position="1739"/>
        <end position="1878"/>
    </location>
</feature>
<comment type="subcellular location">
    <subcellularLocation>
        <location evidence="1">Nucleus</location>
    </subcellularLocation>
</comment>
<feature type="domain" description="C2H2-type" evidence="9">
    <location>
        <begin position="1254"/>
        <end position="1282"/>
    </location>
</feature>
<dbReference type="GO" id="GO:0005634">
    <property type="term" value="C:nucleus"/>
    <property type="evidence" value="ECO:0007669"/>
    <property type="project" value="UniProtKB-SubCell"/>
</dbReference>
<feature type="domain" description="C2H2-type" evidence="9">
    <location>
        <begin position="2962"/>
        <end position="2991"/>
    </location>
</feature>
<dbReference type="InterPro" id="IPR036236">
    <property type="entry name" value="Znf_C2H2_sf"/>
</dbReference>
<feature type="domain" description="C2H2-type" evidence="9">
    <location>
        <begin position="1473"/>
        <end position="1500"/>
    </location>
</feature>
<feature type="compositionally biased region" description="Basic and acidic residues" evidence="8">
    <location>
        <begin position="3132"/>
        <end position="3144"/>
    </location>
</feature>
<feature type="domain" description="C2H2-type" evidence="9">
    <location>
        <begin position="1694"/>
        <end position="1722"/>
    </location>
</feature>
<sequence length="3172" mass="355088">MATGHAAEETAPIPIGEAKMDLTTVAEVKTTLSVEISESMQVPLEAGNSDENLLIKEEQTSCVVCNNSSQTGVPCAEHQLTHSKDPDTALNIVPSQSTSNSQIFSGGAPFKCGICGETFSLRSRLRSHRSVHLAMDTVSCRVCGKAFHTKADLEKHIRIHMEDNPFSCDSCGEAFKTRRRLLKHQTASHSKSQESNNASDSSKTHKRGYVCTYCCKTFKCRTHHLEHERIHTNEKPFDCKKCGKAFAAKSGLARHMATHTCNAGNRKTFPCSKCGISFPTYYAIAKHRQAHKDRPHVCSVCKKMFARAKKLQKHLQEHKKEEHVCGTCNKRFLTHMGLKKHRESHKAVQKLYKCLSCSRSFKKASSLQRHQRSSHKATRKNTCKFCQKSFKKLSGLNLHLRTHAKAKNIGRSARPSSASGSKSDKDKYLCGICSNSFETYYRMRQHKQMHQERPFMCDTCEETFVTETDLSQHKQSVCIDPFVCNECQKTFPSLKTLQRHRIKHVMERPYLCGVCLKSFKSTNQLKAHMLNHLNGKPHSCPFCGEDFAKPKSLRRHQQICQKNPDSGRALLAKHSDGASVINYPVSNDGLPASHRPELQTLMQETQRAAALTKKKKNSAFGEQPSNSATNFGHLTPVAVNPSDACIGEVSVSLWEQQEPRSSDSQLNVQRGTHGQSACAIPGFLHDVRNSEVHETSGEVDLLRTLNLRVPRVVLSAQPFSTLQETLRHSELRKVYSDADAQSSDGDNDFGLNDTFDDVDDDVIEMSCREVFSPGPFTEKQDDSPGVSQASIQSTSVRSANQILGANTPMLQLVVDKIELFTCNICKKDFQTKLHLDHHKLSHQEENPAEIVQAGESSIVQQTEDTENALTCFFCQKDFLHYTKLLQHECPRIQEKFGETEATTSSVAAACTSKEMYENLPHVSLVHENNEPVVGEIQKATGTGKKRQGKRVGGQQSSHGAQGKASANLESVSVIKCGVSRCKKVFASLALLKQHKLTHTKDRPYGCDKCDNMFHTKAHLKEHHIRAHMNLREFKCQHCDKEFCRRSDMNRHAKTHEEISAAAGASGTATGQVTEGQGECSQQSSLPADDSTSVNLDLQCVSKCGVCKEVFSSIDLLQRHKLTHMKDRPYCCNKCDKMYRTNAHLKEHHMRAHTNLRQFKCQYCDKNFRMKSDFKQHAKTHNGISAAAGASGAATGQVTEGQGECGQQSSLPAESSTTVKIYSQCFSICGVCKEVFPSIDLYKRHKLTHMKDRPYCCDKCDKMYRTKAHLKEHHIRAHTNLREFKCQHCDKEFCRRADLNQHAKTHRGTLAAAGGSGAATGQVTEGHSICGQQISLTAGDSTSVNLDSQCVSKCGVCKEVFSSVALLKQHKLTHMKDRPYCCDKCDKMYRTKAHLKEHHMRAHTNLREFKCQYCDKNFRMKSDLSKHVKTHKTVLAAVEASGASSVRVTRLAAKAKGISSVSETEQESRGEETFACTVCEKTFFDQSSLSDHECVHSGEQMHGFKSSLQSHVKNPSESTQSDDSAVGDTDKGSGVGLPDTSVAADSDGGKDVKLSINNNAGLVSKKTAGDEVQQHMAREKTYNCRFCNKVCNFRARLIEHERVHTREKPFECDLCIRAFSHRSGLQSHQIGTHKMSFLPRRKKKSNLIQNQKAMDKDSTCSESRIPKCNVCSEKFLSLSLLKQHKKQAHVQERPFKCDKCDKTYLTKAHLKEHRLWTHDKIRKLTCPICQRGFARKPQLSRHLQTHSIRIRSNPGSSKKTRDDVAGTSSSTCRQLYGVSEESSSHLATTSEETGANLDLSDVGPKSTAGATAGVNQSGHMPETFKAADAENRTDVKVPSDLRVTDCDNLSEASSGGSDADHGTEVGSPDTSTSSRATDAKDGTKIRFLANSSRAVCSDAGSDEAAESTSGSDIEPLSSDESESGDGLMTPSADTSKALCSAAGSDKGAESSSRGAIEPHTTDASVAGSGPIVSAADTPGATGSNKAAASPNDSDTELPAAKQANDSDDKVGLASDTSKAADAKSLEVMMQDFPIVADSPNSSEVRLIDASQGTDAGSGAEVRLQIGEQSAHLPNEKTVMMPLQSGKEKSQLKETLDAVDVSAMFSFCNEEFSSLLKQHKILSHEKKLFQCNQCEKTYRTNNRLKEHLRTHKNVTKFKCPVCNQEFTRKFEFKQHKQTHTTDRVMIKPKVSETDPRASVGGDAPGAGSSAQPCGDLEELLSMVAGSDETDNSSKNETEPQTTDAPFDGDGPTVSFTDASRETSAASSSDDDAGSDSDYEPPAADDDDSDDEVGPVPETSKAIDDASGSKVRSPISENSAGLPTEKAVVDNARPRSAGGQNYICRFCGKVFIHESRLLAHERVHAKQKTFQCDHCDKAFTYRSSFVNHNKKVHNVTVPNQRKKGKQNTAEGSLTCCLCNEKFPSKTLLRQHETWSHADEKEFKCDQCYKAYFYKNHLEEHKITSHSDIRKFKCQVCDKGFPRKSNLNQHKRKTGHLDVVERATSSRSDFECVACNHCDEKFSSKTLLQKHKMQSHGEGRPFTCDLCDKTYRVYSHLKEHHIWAHTNLRRFQCRLCNRGFLKNCDLERHKVLHRRRDPKFAGDIAVEDEAFVYVCILCKEEFSSLVKLKDHEGSKHQVDRHYTCSQCKEWFQNLTLLRQHQLDVHTSSEALACKVCGKTCSTMSSLVRHEYAHWHMNAIQCTLCGGKHLPSRQPHRAVFYKRHSSWQSEVQRRAQKGRSKVKEMKDAFRRKRNRRFQCMTCGGSFLKMSSYTRHQEIHAAGDELNFCSSCGKHLKTARHLHRHKLMFHPKDQVANPSGEPRKCEKCQMEVRNRNALIKHLKYMHTKQCLHSCKQCRASFQSIWRLHAHKQQMHPAGPVKLYVCTVCNKGFRMQYFLRKHRAIHPGKEELTCTFCSARFKTVQCLLSHKYKKHRSGEQFMCDLCGKIFASAVSLKKHKVIHSDKRPFICEHCGKTYKTHKALRSHRKTRCHETHEFICPFCGKSYPKNNYLAVHLRSHRDKRRSCPVCQKVFKYQRILTVHINRAHTNVRPFACDLCPKKFHSTAALQSHQHIHTGAKPYKCKICGDAFRQKGTLYRHIKGVHKEGKKNTRRKQGMKTQQAGKEDHKEKTTKRKREMKTLKTGKEDHKEKTTRRKQGMKTPKTGKEDRRKPQKENGE</sequence>
<feature type="domain" description="C2H2-type" evidence="9">
    <location>
        <begin position="2339"/>
        <end position="2366"/>
    </location>
</feature>
<dbReference type="Pfam" id="PF00096">
    <property type="entry name" value="zf-C2H2"/>
    <property type="match status" value="18"/>
</dbReference>
<feature type="region of interest" description="Disordered" evidence="8">
    <location>
        <begin position="1897"/>
        <end position="2014"/>
    </location>
</feature>
<feature type="domain" description="C2H2-type" evidence="9">
    <location>
        <begin position="1283"/>
        <end position="1310"/>
    </location>
</feature>
<dbReference type="OrthoDB" id="8922241at2759"/>
<dbReference type="Gene3D" id="3.30.160.60">
    <property type="entry name" value="Classic Zinc Finger"/>
    <property type="match status" value="37"/>
</dbReference>
<evidence type="ECO:0000256" key="1">
    <source>
        <dbReference type="ARBA" id="ARBA00004123"/>
    </source>
</evidence>
<dbReference type="RefSeq" id="XP_038053309.1">
    <property type="nucleotide sequence ID" value="XM_038197381.1"/>
</dbReference>
<feature type="domain" description="C2H2-type" evidence="9">
    <location>
        <begin position="2991"/>
        <end position="3018"/>
    </location>
</feature>
<feature type="domain" description="C2H2-type" evidence="9">
    <location>
        <begin position="3047"/>
        <end position="3074"/>
    </location>
</feature>
<feature type="domain" description="C2H2-type" evidence="9">
    <location>
        <begin position="1226"/>
        <end position="1253"/>
    </location>
</feature>
<feature type="domain" description="C2H2-type" evidence="9">
    <location>
        <begin position="296"/>
        <end position="323"/>
    </location>
</feature>
<dbReference type="GO" id="GO:0008270">
    <property type="term" value="F:zinc ion binding"/>
    <property type="evidence" value="ECO:0007669"/>
    <property type="project" value="UniProtKB-KW"/>
</dbReference>
<feature type="compositionally biased region" description="Polar residues" evidence="8">
    <location>
        <begin position="1979"/>
        <end position="1991"/>
    </location>
</feature>
<reference evidence="10" key="1">
    <citation type="submission" date="2022-11" db="UniProtKB">
        <authorList>
            <consortium name="EnsemblMetazoa"/>
        </authorList>
    </citation>
    <scope>IDENTIFICATION</scope>
</reference>
<feature type="region of interest" description="Disordered" evidence="8">
    <location>
        <begin position="3094"/>
        <end position="3172"/>
    </location>
</feature>
<feature type="domain" description="C2H2-type" evidence="9">
    <location>
        <begin position="510"/>
        <end position="537"/>
    </location>
</feature>
<keyword evidence="4 7" id="KW-0863">Zinc-finger</keyword>
<feature type="domain" description="C2H2-type" evidence="9">
    <location>
        <begin position="2667"/>
        <end position="2689"/>
    </location>
</feature>
<feature type="domain" description="C2H2-type" evidence="9">
    <location>
        <begin position="1033"/>
        <end position="1055"/>
    </location>
</feature>